<dbReference type="AlphaFoldDB" id="A0A7C9CUB9"/>
<reference evidence="1" key="2">
    <citation type="submission" date="2020-07" db="EMBL/GenBank/DDBJ databases">
        <authorList>
            <person name="Vera ALvarez R."/>
            <person name="Arias-Moreno D.M."/>
            <person name="Jimenez-Jacinto V."/>
            <person name="Jimenez-Bremont J.F."/>
            <person name="Swaminathan K."/>
            <person name="Moose S.P."/>
            <person name="Guerrero-Gonzalez M.L."/>
            <person name="Marino-Ramirez L."/>
            <person name="Landsman D."/>
            <person name="Rodriguez-Kessler M."/>
            <person name="Delgado-Sanchez P."/>
        </authorList>
    </citation>
    <scope>NUCLEOTIDE SEQUENCE</scope>
    <source>
        <tissue evidence="1">Cladode</tissue>
    </source>
</reference>
<protein>
    <submittedName>
        <fullName evidence="1">Uncharacterized protein</fullName>
    </submittedName>
</protein>
<organism evidence="1">
    <name type="scientific">Opuntia streptacantha</name>
    <name type="common">Prickly pear cactus</name>
    <name type="synonym">Opuntia cardona</name>
    <dbReference type="NCBI Taxonomy" id="393608"/>
    <lineage>
        <taxon>Eukaryota</taxon>
        <taxon>Viridiplantae</taxon>
        <taxon>Streptophyta</taxon>
        <taxon>Embryophyta</taxon>
        <taxon>Tracheophyta</taxon>
        <taxon>Spermatophyta</taxon>
        <taxon>Magnoliopsida</taxon>
        <taxon>eudicotyledons</taxon>
        <taxon>Gunneridae</taxon>
        <taxon>Pentapetalae</taxon>
        <taxon>Caryophyllales</taxon>
        <taxon>Cactineae</taxon>
        <taxon>Cactaceae</taxon>
        <taxon>Opuntioideae</taxon>
        <taxon>Opuntia</taxon>
    </lineage>
</organism>
<evidence type="ECO:0000313" key="1">
    <source>
        <dbReference type="EMBL" id="MBA4626801.1"/>
    </source>
</evidence>
<reference evidence="1" key="1">
    <citation type="journal article" date="2013" name="J. Plant Res.">
        <title>Effect of fungi and light on seed germination of three Opuntia species from semiarid lands of central Mexico.</title>
        <authorList>
            <person name="Delgado-Sanchez P."/>
            <person name="Jimenez-Bremont J.F."/>
            <person name="Guerrero-Gonzalez Mde L."/>
            <person name="Flores J."/>
        </authorList>
    </citation>
    <scope>NUCLEOTIDE SEQUENCE</scope>
    <source>
        <tissue evidence="1">Cladode</tissue>
    </source>
</reference>
<accession>A0A7C9CUB9</accession>
<dbReference type="EMBL" id="GISG01058761">
    <property type="protein sequence ID" value="MBA4626801.1"/>
    <property type="molecule type" value="Transcribed_RNA"/>
</dbReference>
<sequence length="108" mass="11606">MVRLAGPVRVRLGGVLRVREPVCAREGAAERATARVRDGREAILGGCEAPFRVRLHRGGTPRRVRAAGPRERGGLRIMGTATTDSSAPVGGVLREPLWVKFDVGIVNE</sequence>
<proteinExistence type="predicted"/>
<name>A0A7C9CUB9_OPUST</name>